<dbReference type="GO" id="GO:0019319">
    <property type="term" value="P:hexose biosynthetic process"/>
    <property type="evidence" value="ECO:0007669"/>
    <property type="project" value="TreeGrafter"/>
</dbReference>
<dbReference type="AlphaFoldDB" id="A0A8J9VXF0"/>
<evidence type="ECO:0000256" key="1">
    <source>
        <dbReference type="SAM" id="MobiDB-lite"/>
    </source>
</evidence>
<dbReference type="SUPFAM" id="SSF52540">
    <property type="entry name" value="P-loop containing nucleoside triphosphate hydrolases"/>
    <property type="match status" value="1"/>
</dbReference>
<protein>
    <submittedName>
        <fullName evidence="2">CHST15 protein</fullName>
    </submittedName>
</protein>
<dbReference type="InterPro" id="IPR027417">
    <property type="entry name" value="P-loop_NTPase"/>
</dbReference>
<organism evidence="2 3">
    <name type="scientific">Branchiostoma lanceolatum</name>
    <name type="common">Common lancelet</name>
    <name type="synonym">Amphioxus lanceolatum</name>
    <dbReference type="NCBI Taxonomy" id="7740"/>
    <lineage>
        <taxon>Eukaryota</taxon>
        <taxon>Metazoa</taxon>
        <taxon>Chordata</taxon>
        <taxon>Cephalochordata</taxon>
        <taxon>Leptocardii</taxon>
        <taxon>Amphioxiformes</taxon>
        <taxon>Branchiostomatidae</taxon>
        <taxon>Branchiostoma</taxon>
    </lineage>
</organism>
<accession>A0A8J9VXF0</accession>
<dbReference type="PANTHER" id="PTHR15723">
    <property type="entry name" value="CARBOHYDRATE SULFOTRANSFERASE 15"/>
    <property type="match status" value="1"/>
</dbReference>
<dbReference type="EMBL" id="OV696686">
    <property type="protein sequence ID" value="CAH1226084.1"/>
    <property type="molecule type" value="Genomic_DNA"/>
</dbReference>
<gene>
    <name evidence="2" type="primary">CHST15</name>
    <name evidence="2" type="ORF">BLAG_LOCUS231</name>
</gene>
<dbReference type="Proteomes" id="UP000838412">
    <property type="component" value="Chromosome 1"/>
</dbReference>
<name>A0A8J9VXF0_BRALA</name>
<evidence type="ECO:0000313" key="2">
    <source>
        <dbReference type="EMBL" id="CAH1226084.1"/>
    </source>
</evidence>
<dbReference type="InterPro" id="IPR052654">
    <property type="entry name" value="CS_Sulfotransferase"/>
</dbReference>
<reference evidence="2" key="1">
    <citation type="submission" date="2022-01" db="EMBL/GenBank/DDBJ databases">
        <authorList>
            <person name="Braso-Vives M."/>
        </authorList>
    </citation>
    <scope>NUCLEOTIDE SEQUENCE</scope>
</reference>
<proteinExistence type="predicted"/>
<dbReference type="PANTHER" id="PTHR15723:SF0">
    <property type="entry name" value="CARBOHYDRATE SULFOTRANSFERASE 15"/>
    <property type="match status" value="1"/>
</dbReference>
<dbReference type="OrthoDB" id="8068875at2759"/>
<evidence type="ECO:0000313" key="3">
    <source>
        <dbReference type="Proteomes" id="UP000838412"/>
    </source>
</evidence>
<keyword evidence="3" id="KW-1185">Reference proteome</keyword>
<dbReference type="GO" id="GO:0050659">
    <property type="term" value="F:N-acetylgalactosamine 4-sulfate 6-O-sulfotransferase activity"/>
    <property type="evidence" value="ECO:0007669"/>
    <property type="project" value="TreeGrafter"/>
</dbReference>
<sequence>MGAFGREAASTGELMTSSNTPSCSSGLCPKPQTHLLSGKCLLLVACVTLACVYGYASKLTEMIRVTAWSASKSTEPVTSGDQTTRGNGINVTKKLMTLEPVIFAEIPRQTLPNYKNPCWYEKVPETEVDSNPYKSHKTCHAHIKTMKSRKKMAKHFRDGLIHNDTGHFRLRCLPYFYIIGMPKCGTSDLYLRLTKHPDVVGGLKKEPHWWTRRCFSRQMAGDIPNVTVPVREYLDLFDGAASTIKSRIKKSLTSSGQEVVNHDVITGEASVSTLYDNRRWGREVWNVSSNEPAVLVANLFKAVQPHARFILTIRDPAERLYSEYLYFGNGKKSAATFHKNVITAIDGFNNCLKNNSVRSCTYEPNLTEMQSVRLRLGLYGVYLRDWFAIFPPGQILVQRMEDRSEDPRGTMTRVLDFLQLGPVESTSQKDAIFSLKKEHSRRPTDVWLGPMLPETRRILNEFYRPYNRQLAALLNDSRFLWQKDVSVEES</sequence>
<dbReference type="Pfam" id="PF13469">
    <property type="entry name" value="Sulfotransfer_3"/>
    <property type="match status" value="1"/>
</dbReference>
<dbReference type="Gene3D" id="3.40.50.300">
    <property type="entry name" value="P-loop containing nucleotide triphosphate hydrolases"/>
    <property type="match status" value="1"/>
</dbReference>
<feature type="region of interest" description="Disordered" evidence="1">
    <location>
        <begin position="1"/>
        <end position="22"/>
    </location>
</feature>
<feature type="compositionally biased region" description="Polar residues" evidence="1">
    <location>
        <begin position="13"/>
        <end position="22"/>
    </location>
</feature>